<dbReference type="VEuPathDB" id="FungiDB:FUN_013378"/>
<organism evidence="1 2">
    <name type="scientific">Rhizophagus irregularis</name>
    <dbReference type="NCBI Taxonomy" id="588596"/>
    <lineage>
        <taxon>Eukaryota</taxon>
        <taxon>Fungi</taxon>
        <taxon>Fungi incertae sedis</taxon>
        <taxon>Mucoromycota</taxon>
        <taxon>Glomeromycotina</taxon>
        <taxon>Glomeromycetes</taxon>
        <taxon>Glomerales</taxon>
        <taxon>Glomeraceae</taxon>
        <taxon>Rhizophagus</taxon>
    </lineage>
</organism>
<accession>A0A2N1MFB4</accession>
<protein>
    <submittedName>
        <fullName evidence="1">Uncharacterized protein</fullName>
    </submittedName>
</protein>
<reference evidence="1 2" key="2">
    <citation type="submission" date="2017-10" db="EMBL/GenBank/DDBJ databases">
        <title>Extensive intraspecific genome diversity in a model arbuscular mycorrhizal fungus.</title>
        <authorList>
            <person name="Chen E.C.H."/>
            <person name="Morin E."/>
            <person name="Baudet D."/>
            <person name="Noel J."/>
            <person name="Ndikumana S."/>
            <person name="Charron P."/>
            <person name="St-Onge C."/>
            <person name="Giorgi J."/>
            <person name="Grigoriev I.V."/>
            <person name="Roux C."/>
            <person name="Martin F.M."/>
            <person name="Corradi N."/>
        </authorList>
    </citation>
    <scope>NUCLEOTIDE SEQUENCE [LARGE SCALE GENOMIC DNA]</scope>
    <source>
        <strain evidence="1 2">C2</strain>
    </source>
</reference>
<gene>
    <name evidence="1" type="ORF">RhiirC2_793508</name>
</gene>
<sequence>MPTGEIENYKMAKLIDFLTSCLKRRNCNLDLQSLKNEKVYGLDFLKTSKEEFHRYGIPYSLWEEKLRPFLSYHSLKEVLSDALNIAREVTCKEFNMRPEYEVIGDESRGRVDYAIKKADPSYMYDRRQGPK</sequence>
<dbReference type="EMBL" id="LLXL01002640">
    <property type="protein sequence ID" value="PKK60314.1"/>
    <property type="molecule type" value="Genomic_DNA"/>
</dbReference>
<evidence type="ECO:0000313" key="1">
    <source>
        <dbReference type="EMBL" id="PKK60314.1"/>
    </source>
</evidence>
<dbReference type="AlphaFoldDB" id="A0A2N1MFB4"/>
<comment type="caution">
    <text evidence="1">The sequence shown here is derived from an EMBL/GenBank/DDBJ whole genome shotgun (WGS) entry which is preliminary data.</text>
</comment>
<reference evidence="1 2" key="1">
    <citation type="submission" date="2016-04" db="EMBL/GenBank/DDBJ databases">
        <title>Genome analyses suggest a sexual origin of heterokaryosis in a supposedly ancient asexual fungus.</title>
        <authorList>
            <person name="Ropars J."/>
            <person name="Sedzielewska K."/>
            <person name="Noel J."/>
            <person name="Charron P."/>
            <person name="Farinelli L."/>
            <person name="Marton T."/>
            <person name="Kruger M."/>
            <person name="Pelin A."/>
            <person name="Brachmann A."/>
            <person name="Corradi N."/>
        </authorList>
    </citation>
    <scope>NUCLEOTIDE SEQUENCE [LARGE SCALE GENOMIC DNA]</scope>
    <source>
        <strain evidence="1 2">C2</strain>
    </source>
</reference>
<proteinExistence type="predicted"/>
<evidence type="ECO:0000313" key="2">
    <source>
        <dbReference type="Proteomes" id="UP000233469"/>
    </source>
</evidence>
<name>A0A2N1MFB4_9GLOM</name>
<dbReference type="Proteomes" id="UP000233469">
    <property type="component" value="Unassembled WGS sequence"/>
</dbReference>